<reference evidence="7 8" key="1">
    <citation type="submission" date="2019-02" db="EMBL/GenBank/DDBJ databases">
        <title>Genome sequencing of the rare red list fungi Phlebia centrifuga.</title>
        <authorList>
            <person name="Buettner E."/>
            <person name="Kellner H."/>
        </authorList>
    </citation>
    <scope>NUCLEOTIDE SEQUENCE [LARGE SCALE GENOMIC DNA]</scope>
    <source>
        <strain evidence="7 8">DSM 108282</strain>
    </source>
</reference>
<keyword evidence="4" id="KW-1133">Transmembrane helix</keyword>
<evidence type="ECO:0000256" key="5">
    <source>
        <dbReference type="ARBA" id="ARBA00023136"/>
    </source>
</evidence>
<dbReference type="PANTHER" id="PTHR11266">
    <property type="entry name" value="PEROXISOMAL MEMBRANE PROTEIN 2, PXMP2 MPV17"/>
    <property type="match status" value="1"/>
</dbReference>
<evidence type="ECO:0000256" key="6">
    <source>
        <dbReference type="RuleBase" id="RU363053"/>
    </source>
</evidence>
<dbReference type="PANTHER" id="PTHR11266:SF93">
    <property type="entry name" value="INTEGRAL MEMBRANE PROTEIN 25D9-6"/>
    <property type="match status" value="1"/>
</dbReference>
<name>A0A4S4KJ52_9APHY</name>
<evidence type="ECO:0000256" key="2">
    <source>
        <dbReference type="ARBA" id="ARBA00006824"/>
    </source>
</evidence>
<dbReference type="InterPro" id="IPR007248">
    <property type="entry name" value="Mpv17_PMP22"/>
</dbReference>
<comment type="subcellular location">
    <subcellularLocation>
        <location evidence="1">Membrane</location>
        <topology evidence="1">Multi-pass membrane protein</topology>
    </subcellularLocation>
</comment>
<sequence length="254" mass="27415">MTSTSQSAAGPSTVAVPAVSRQTSPLLASYLAQLAVHPLRTKSITLGTLQFLQEILASHLAGVPPKRVPKDAPMYQHLLARAKIDSKAIKMALYGFCISAPLGHTLVGLLQKAFAGKTTTKDKIMQILASNLILAPVQISGAPLSLCLKVGSDTDFGSYTVYLASMAVINGAKSVDEVLRTVKGGFMNVMRITWITSPLSLIVAQKYLSPELWVPFFNFIQFVAGTYFNTKVKKMQLAAADKKQKEKDTKGKDD</sequence>
<keyword evidence="3" id="KW-0812">Transmembrane</keyword>
<evidence type="ECO:0000313" key="8">
    <source>
        <dbReference type="Proteomes" id="UP000309038"/>
    </source>
</evidence>
<dbReference type="Pfam" id="PF04117">
    <property type="entry name" value="Mpv17_PMP22"/>
    <property type="match status" value="1"/>
</dbReference>
<proteinExistence type="inferred from homology"/>
<dbReference type="GO" id="GO:0005778">
    <property type="term" value="C:peroxisomal membrane"/>
    <property type="evidence" value="ECO:0007669"/>
    <property type="project" value="TreeGrafter"/>
</dbReference>
<comment type="caution">
    <text evidence="7">The sequence shown here is derived from an EMBL/GenBank/DDBJ whole genome shotgun (WGS) entry which is preliminary data.</text>
</comment>
<keyword evidence="8" id="KW-1185">Reference proteome</keyword>
<comment type="similarity">
    <text evidence="2 6">Belongs to the peroxisomal membrane protein PXMP2/4 family.</text>
</comment>
<dbReference type="EMBL" id="SGPJ01000122">
    <property type="protein sequence ID" value="THG98384.1"/>
    <property type="molecule type" value="Genomic_DNA"/>
</dbReference>
<dbReference type="AlphaFoldDB" id="A0A4S4KJ52"/>
<evidence type="ECO:0000313" key="7">
    <source>
        <dbReference type="EMBL" id="THG98384.1"/>
    </source>
</evidence>
<keyword evidence="5" id="KW-0472">Membrane</keyword>
<protein>
    <submittedName>
        <fullName evidence="7">Uncharacterized protein</fullName>
    </submittedName>
</protein>
<evidence type="ECO:0000256" key="4">
    <source>
        <dbReference type="ARBA" id="ARBA00022989"/>
    </source>
</evidence>
<dbReference type="Proteomes" id="UP000309038">
    <property type="component" value="Unassembled WGS sequence"/>
</dbReference>
<evidence type="ECO:0000256" key="3">
    <source>
        <dbReference type="ARBA" id="ARBA00022692"/>
    </source>
</evidence>
<organism evidence="7 8">
    <name type="scientific">Hermanssonia centrifuga</name>
    <dbReference type="NCBI Taxonomy" id="98765"/>
    <lineage>
        <taxon>Eukaryota</taxon>
        <taxon>Fungi</taxon>
        <taxon>Dikarya</taxon>
        <taxon>Basidiomycota</taxon>
        <taxon>Agaricomycotina</taxon>
        <taxon>Agaricomycetes</taxon>
        <taxon>Polyporales</taxon>
        <taxon>Meruliaceae</taxon>
        <taxon>Hermanssonia</taxon>
    </lineage>
</organism>
<gene>
    <name evidence="7" type="ORF">EW026_g3803</name>
</gene>
<accession>A0A4S4KJ52</accession>
<evidence type="ECO:0000256" key="1">
    <source>
        <dbReference type="ARBA" id="ARBA00004141"/>
    </source>
</evidence>